<dbReference type="GO" id="GO:0006364">
    <property type="term" value="P:rRNA processing"/>
    <property type="evidence" value="ECO:0007669"/>
    <property type="project" value="UniProtKB-KW"/>
</dbReference>
<evidence type="ECO:0000256" key="6">
    <source>
        <dbReference type="ARBA" id="ARBA00022835"/>
    </source>
</evidence>
<evidence type="ECO:0000313" key="10">
    <source>
        <dbReference type="EMBL" id="JAP60946.1"/>
    </source>
</evidence>
<keyword evidence="5" id="KW-0698">rRNA processing</keyword>
<dbReference type="Pfam" id="PF01138">
    <property type="entry name" value="RNase_PH"/>
    <property type="match status" value="1"/>
</dbReference>
<evidence type="ECO:0000256" key="8">
    <source>
        <dbReference type="ARBA" id="ARBA00023242"/>
    </source>
</evidence>
<dbReference type="GO" id="GO:0005730">
    <property type="term" value="C:nucleolus"/>
    <property type="evidence" value="ECO:0007669"/>
    <property type="project" value="TreeGrafter"/>
</dbReference>
<sequence length="248" mass="26429">MYHILILTSFRYRVLQKSSLPCVIDGNLCLTTSFIDCCLGVNPAADGSAYFEYGNIKILGSVSGPTEMKQEGQLTTSFKFAPFASQIRKDGVRDSEEKRLSQLLLSALEPSIALHTFPRGKYQISVLVLDDGGVSSCQAPSACLSAGITCASLALVHAGVQMYDMVVALSSTSLETDSSCNIASFSIAVMPQLAQITMVNSTGLAHGPTLTSSLRAILQGVLEKAKHMHALILSFLSSSLEEDKGSPE</sequence>
<dbReference type="Gene3D" id="3.30.230.70">
    <property type="entry name" value="GHMP Kinase, N-terminal domain"/>
    <property type="match status" value="1"/>
</dbReference>
<evidence type="ECO:0000256" key="5">
    <source>
        <dbReference type="ARBA" id="ARBA00022552"/>
    </source>
</evidence>
<gene>
    <name evidence="10" type="ORF">TR88673</name>
</gene>
<dbReference type="AlphaFoldDB" id="A0A0V0J5Q7"/>
<evidence type="ECO:0000256" key="2">
    <source>
        <dbReference type="ARBA" id="ARBA00004496"/>
    </source>
</evidence>
<keyword evidence="4" id="KW-0963">Cytoplasm</keyword>
<dbReference type="GO" id="GO:0071028">
    <property type="term" value="P:nuclear mRNA surveillance"/>
    <property type="evidence" value="ECO:0007669"/>
    <property type="project" value="TreeGrafter"/>
</dbReference>
<dbReference type="GO" id="GO:0071051">
    <property type="term" value="P:poly(A)-dependent snoRNA 3'-end processing"/>
    <property type="evidence" value="ECO:0007669"/>
    <property type="project" value="TreeGrafter"/>
</dbReference>
<evidence type="ECO:0000259" key="9">
    <source>
        <dbReference type="Pfam" id="PF01138"/>
    </source>
</evidence>
<dbReference type="InterPro" id="IPR050080">
    <property type="entry name" value="RNase_PH"/>
</dbReference>
<dbReference type="EMBL" id="GEEE01002279">
    <property type="protein sequence ID" value="JAP60946.1"/>
    <property type="molecule type" value="Transcribed_RNA"/>
</dbReference>
<protein>
    <recommendedName>
        <fullName evidence="9">Exoribonuclease phosphorolytic domain-containing protein</fullName>
    </recommendedName>
</protein>
<dbReference type="PANTHER" id="PTHR11953">
    <property type="entry name" value="EXOSOME COMPLEX COMPONENT"/>
    <property type="match status" value="1"/>
</dbReference>
<evidence type="ECO:0000256" key="7">
    <source>
        <dbReference type="ARBA" id="ARBA00022884"/>
    </source>
</evidence>
<comment type="subcellular location">
    <subcellularLocation>
        <location evidence="2">Cytoplasm</location>
    </subcellularLocation>
    <subcellularLocation>
        <location evidence="1">Nucleus</location>
    </subcellularLocation>
</comment>
<dbReference type="GO" id="GO:0000177">
    <property type="term" value="C:cytoplasmic exosome (RNase complex)"/>
    <property type="evidence" value="ECO:0007669"/>
    <property type="project" value="TreeGrafter"/>
</dbReference>
<organism evidence="10">
    <name type="scientific">Schistocephalus solidus</name>
    <name type="common">Tapeworm</name>
    <dbReference type="NCBI Taxonomy" id="70667"/>
    <lineage>
        <taxon>Eukaryota</taxon>
        <taxon>Metazoa</taxon>
        <taxon>Spiralia</taxon>
        <taxon>Lophotrochozoa</taxon>
        <taxon>Platyhelminthes</taxon>
        <taxon>Cestoda</taxon>
        <taxon>Eucestoda</taxon>
        <taxon>Diphyllobothriidea</taxon>
        <taxon>Diphyllobothriidae</taxon>
        <taxon>Schistocephalus</taxon>
    </lineage>
</organism>
<dbReference type="PANTHER" id="PTHR11953:SF2">
    <property type="entry name" value="EXOSOME COMPLEX COMPONENT MTR3"/>
    <property type="match status" value="1"/>
</dbReference>
<reference evidence="10" key="1">
    <citation type="submission" date="2016-01" db="EMBL/GenBank/DDBJ databases">
        <title>Reference transcriptome for the parasite Schistocephalus solidus: insights into the molecular evolution of parasitism.</title>
        <authorList>
            <person name="Hebert F.O."/>
            <person name="Grambauer S."/>
            <person name="Barber I."/>
            <person name="Landry C.R."/>
            <person name="Aubin-Horth N."/>
        </authorList>
    </citation>
    <scope>NUCLEOTIDE SEQUENCE</scope>
</reference>
<dbReference type="GO" id="GO:0000176">
    <property type="term" value="C:nuclear exosome (RNase complex)"/>
    <property type="evidence" value="ECO:0007669"/>
    <property type="project" value="TreeGrafter"/>
</dbReference>
<dbReference type="InterPro" id="IPR027408">
    <property type="entry name" value="PNPase/RNase_PH_dom_sf"/>
</dbReference>
<dbReference type="InterPro" id="IPR020568">
    <property type="entry name" value="Ribosomal_Su5_D2-typ_SF"/>
</dbReference>
<dbReference type="GO" id="GO:0003723">
    <property type="term" value="F:RNA binding"/>
    <property type="evidence" value="ECO:0007669"/>
    <property type="project" value="UniProtKB-KW"/>
</dbReference>
<proteinExistence type="inferred from homology"/>
<feature type="domain" description="Exoribonuclease phosphorolytic" evidence="9">
    <location>
        <begin position="35"/>
        <end position="160"/>
    </location>
</feature>
<dbReference type="GO" id="GO:0034475">
    <property type="term" value="P:U4 snRNA 3'-end processing"/>
    <property type="evidence" value="ECO:0007669"/>
    <property type="project" value="TreeGrafter"/>
</dbReference>
<comment type="similarity">
    <text evidence="3">Belongs to the RNase PH family.</text>
</comment>
<accession>A0A0V0J5Q7</accession>
<evidence type="ECO:0000256" key="4">
    <source>
        <dbReference type="ARBA" id="ARBA00022490"/>
    </source>
</evidence>
<keyword evidence="7" id="KW-0694">RNA-binding</keyword>
<evidence type="ECO:0000256" key="1">
    <source>
        <dbReference type="ARBA" id="ARBA00004123"/>
    </source>
</evidence>
<keyword evidence="8" id="KW-0539">Nucleus</keyword>
<evidence type="ECO:0000256" key="3">
    <source>
        <dbReference type="ARBA" id="ARBA00006678"/>
    </source>
</evidence>
<dbReference type="InterPro" id="IPR001247">
    <property type="entry name" value="ExoRNase_PH_dom1"/>
</dbReference>
<name>A0A0V0J5Q7_SCHSO</name>
<dbReference type="SUPFAM" id="SSF54211">
    <property type="entry name" value="Ribosomal protein S5 domain 2-like"/>
    <property type="match status" value="1"/>
</dbReference>
<dbReference type="GO" id="GO:0016075">
    <property type="term" value="P:rRNA catabolic process"/>
    <property type="evidence" value="ECO:0007669"/>
    <property type="project" value="TreeGrafter"/>
</dbReference>
<keyword evidence="6" id="KW-0271">Exosome</keyword>